<dbReference type="InterPro" id="IPR005135">
    <property type="entry name" value="Endo/exonuclease/phosphatase"/>
</dbReference>
<name>A0A6B2LES8_9EUKA</name>
<reference evidence="2" key="1">
    <citation type="journal article" date="2020" name="J. Eukaryot. Microbiol.">
        <title>De novo Sequencing, Assembly and Annotation of the Transcriptome for the Free-Living Testate Amoeba Arcella intermedia.</title>
        <authorList>
            <person name="Ribeiro G.M."/>
            <person name="Porfirio-Sousa A.L."/>
            <person name="Maurer-Alcala X.X."/>
            <person name="Katz L.A."/>
            <person name="Lahr D.J.G."/>
        </authorList>
    </citation>
    <scope>NUCLEOTIDE SEQUENCE</scope>
</reference>
<dbReference type="AlphaFoldDB" id="A0A6B2LES8"/>
<dbReference type="GO" id="GO:0000175">
    <property type="term" value="F:3'-5'-RNA exonuclease activity"/>
    <property type="evidence" value="ECO:0007669"/>
    <property type="project" value="TreeGrafter"/>
</dbReference>
<dbReference type="PANTHER" id="PTHR12121">
    <property type="entry name" value="CARBON CATABOLITE REPRESSOR PROTEIN 4"/>
    <property type="match status" value="1"/>
</dbReference>
<feature type="domain" description="Endonuclease/exonuclease/phosphatase" evidence="1">
    <location>
        <begin position="4"/>
        <end position="253"/>
    </location>
</feature>
<evidence type="ECO:0000313" key="2">
    <source>
        <dbReference type="EMBL" id="NDV35238.1"/>
    </source>
</evidence>
<sequence length="265" mass="30435">MLVLQYNILGGVYGVKEWFPDTPQEVLNWNERRVRIAELIHSKDPDLFCLEELDDFSFFSKKMEQYGYLSSFAQRPSKPDGCGVFWKNEKLNLKSSDVIDFADGTQRIGFLLLFERIGSNSTNNKLYLLNTHLYWDNHQPQVQIDEMSTLLNRLKSVNVDQSPTLICGDFNFLPNGESYNFLTQRGFKSAFENYKTNQHPPFTSKAKAPGKCIDYIFYKTNTIPTITVAKLVDLGEESLSNHYIPNQGHPSDHLPISAHFNFSSL</sequence>
<dbReference type="EMBL" id="GIBP01006269">
    <property type="protein sequence ID" value="NDV35238.1"/>
    <property type="molecule type" value="Transcribed_RNA"/>
</dbReference>
<protein>
    <recommendedName>
        <fullName evidence="1">Endonuclease/exonuclease/phosphatase domain-containing protein</fullName>
    </recommendedName>
</protein>
<dbReference type="SUPFAM" id="SSF56219">
    <property type="entry name" value="DNase I-like"/>
    <property type="match status" value="1"/>
</dbReference>
<evidence type="ECO:0000259" key="1">
    <source>
        <dbReference type="Pfam" id="PF03372"/>
    </source>
</evidence>
<organism evidence="2">
    <name type="scientific">Arcella intermedia</name>
    <dbReference type="NCBI Taxonomy" id="1963864"/>
    <lineage>
        <taxon>Eukaryota</taxon>
        <taxon>Amoebozoa</taxon>
        <taxon>Tubulinea</taxon>
        <taxon>Elardia</taxon>
        <taxon>Arcellinida</taxon>
        <taxon>Sphaerothecina</taxon>
        <taxon>Arcellidae</taxon>
        <taxon>Arcella</taxon>
    </lineage>
</organism>
<dbReference type="PANTHER" id="PTHR12121:SF68">
    <property type="entry name" value="CARBON CATABOLITE REPRESSOR PROTEIN 4 HOMOLOG 4-RELATED"/>
    <property type="match status" value="1"/>
</dbReference>
<dbReference type="InterPro" id="IPR036691">
    <property type="entry name" value="Endo/exonu/phosph_ase_sf"/>
</dbReference>
<proteinExistence type="predicted"/>
<dbReference type="Gene3D" id="3.60.10.10">
    <property type="entry name" value="Endonuclease/exonuclease/phosphatase"/>
    <property type="match status" value="1"/>
</dbReference>
<accession>A0A6B2LES8</accession>
<dbReference type="Pfam" id="PF03372">
    <property type="entry name" value="Exo_endo_phos"/>
    <property type="match status" value="1"/>
</dbReference>
<dbReference type="InterPro" id="IPR050410">
    <property type="entry name" value="CCR4/nocturin_mRNA_transcr"/>
</dbReference>